<dbReference type="PROSITE" id="PS50883">
    <property type="entry name" value="EAL"/>
    <property type="match status" value="1"/>
</dbReference>
<protein>
    <recommendedName>
        <fullName evidence="1">EAL domain-containing protein</fullName>
    </recommendedName>
</protein>
<dbReference type="RefSeq" id="WP_129122924.1">
    <property type="nucleotide sequence ID" value="NZ_PEIB01000018.1"/>
</dbReference>
<dbReference type="Pfam" id="PF00563">
    <property type="entry name" value="EAL"/>
    <property type="match status" value="1"/>
</dbReference>
<dbReference type="GO" id="GO:0071111">
    <property type="term" value="F:cyclic-guanylate-specific phosphodiesterase activity"/>
    <property type="evidence" value="ECO:0007669"/>
    <property type="project" value="InterPro"/>
</dbReference>
<gene>
    <name evidence="3" type="ORF">CS022_14785</name>
    <name evidence="2" type="ORF">CS022_19330</name>
</gene>
<keyword evidence="4" id="KW-1185">Reference proteome</keyword>
<reference evidence="2 4" key="1">
    <citation type="submission" date="2017-10" db="EMBL/GenBank/DDBJ databases">
        <title>Nyctiphanis sp. nov., isolated from the stomach of the euphausiid Nyctiphanes simplex (Hansen, 1911) in the Gulf of California.</title>
        <authorList>
            <person name="Gomez-Gil B."/>
            <person name="Aguilar-Mendez M."/>
            <person name="Lopez-Cortes A."/>
            <person name="Gomez-Gutierrez J."/>
            <person name="Roque A."/>
            <person name="Lang E."/>
            <person name="Gonzalez-Castillo A."/>
        </authorList>
    </citation>
    <scope>NUCLEOTIDE SEQUENCE [LARGE SCALE GENOMIC DNA]</scope>
    <source>
        <strain evidence="2 4">CAIM 600</strain>
    </source>
</reference>
<dbReference type="Proteomes" id="UP000290287">
    <property type="component" value="Unassembled WGS sequence"/>
</dbReference>
<evidence type="ECO:0000259" key="1">
    <source>
        <dbReference type="PROSITE" id="PS50883"/>
    </source>
</evidence>
<evidence type="ECO:0000313" key="3">
    <source>
        <dbReference type="EMBL" id="RXJ72574.1"/>
    </source>
</evidence>
<dbReference type="PANTHER" id="PTHR33121:SF78">
    <property type="entry name" value="CYCLIC DI-GMP PHOSPHODIESTERASE PDEH"/>
    <property type="match status" value="1"/>
</dbReference>
<dbReference type="PANTHER" id="PTHR33121">
    <property type="entry name" value="CYCLIC DI-GMP PHOSPHODIESTERASE PDEF"/>
    <property type="match status" value="1"/>
</dbReference>
<dbReference type="EMBL" id="PEIB01000018">
    <property type="protein sequence ID" value="RXJ72574.1"/>
    <property type="molecule type" value="Genomic_DNA"/>
</dbReference>
<evidence type="ECO:0000313" key="2">
    <source>
        <dbReference type="EMBL" id="RXJ71823.1"/>
    </source>
</evidence>
<dbReference type="Gene3D" id="3.20.20.450">
    <property type="entry name" value="EAL domain"/>
    <property type="match status" value="1"/>
</dbReference>
<dbReference type="InterPro" id="IPR035919">
    <property type="entry name" value="EAL_sf"/>
</dbReference>
<dbReference type="SMART" id="SM00052">
    <property type="entry name" value="EAL"/>
    <property type="match status" value="1"/>
</dbReference>
<sequence length="245" mass="28271">MNTDTAQRPAIKTKSSPSLTFCLQPIIDIKTLKTHALELLTRVKLQSGECLNSEPFFANLNEVSLQTIIRDQITALNEQADIYNSANLTISINIPMRYFVQPKYMEEVINMARFPLAIEVTEIDTFTGQHLQFWDSAALLKEHGYQIWLDDYLPSPVNDLVLNLIRWDAIKIDQRFLYSNIDKPDAMKALLETVILHCKDIVTEGIETSYMHCQLKAYDIYAQGFYYARPLDMDMSFTNYALRNQ</sequence>
<dbReference type="InterPro" id="IPR050706">
    <property type="entry name" value="Cyclic-di-GMP_PDE-like"/>
</dbReference>
<proteinExistence type="predicted"/>
<dbReference type="InterPro" id="IPR001633">
    <property type="entry name" value="EAL_dom"/>
</dbReference>
<name>A0A4Q0YMZ9_9GAMM</name>
<accession>A0A4Q0YMZ9</accession>
<feature type="domain" description="EAL" evidence="1">
    <location>
        <begin position="1"/>
        <end position="244"/>
    </location>
</feature>
<organism evidence="2 4">
    <name type="scientific">Veronia nyctiphanis</name>
    <dbReference type="NCBI Taxonomy" id="1278244"/>
    <lineage>
        <taxon>Bacteria</taxon>
        <taxon>Pseudomonadati</taxon>
        <taxon>Pseudomonadota</taxon>
        <taxon>Gammaproteobacteria</taxon>
        <taxon>Vibrionales</taxon>
        <taxon>Vibrionaceae</taxon>
        <taxon>Veronia</taxon>
    </lineage>
</organism>
<dbReference type="AlphaFoldDB" id="A0A4Q0YMZ9"/>
<dbReference type="EMBL" id="PEIB01000031">
    <property type="protein sequence ID" value="RXJ71823.1"/>
    <property type="molecule type" value="Genomic_DNA"/>
</dbReference>
<dbReference type="CDD" id="cd01948">
    <property type="entry name" value="EAL"/>
    <property type="match status" value="1"/>
</dbReference>
<evidence type="ECO:0000313" key="4">
    <source>
        <dbReference type="Proteomes" id="UP000290287"/>
    </source>
</evidence>
<dbReference type="SUPFAM" id="SSF141868">
    <property type="entry name" value="EAL domain-like"/>
    <property type="match status" value="1"/>
</dbReference>
<comment type="caution">
    <text evidence="2">The sequence shown here is derived from an EMBL/GenBank/DDBJ whole genome shotgun (WGS) entry which is preliminary data.</text>
</comment>
<dbReference type="OrthoDB" id="5868634at2"/>